<organism evidence="1 2">
    <name type="scientific">Nonomuraea mangrovi</name>
    <dbReference type="NCBI Taxonomy" id="2316207"/>
    <lineage>
        <taxon>Bacteria</taxon>
        <taxon>Bacillati</taxon>
        <taxon>Actinomycetota</taxon>
        <taxon>Actinomycetes</taxon>
        <taxon>Streptosporangiales</taxon>
        <taxon>Streptosporangiaceae</taxon>
        <taxon>Nonomuraea</taxon>
    </lineage>
</organism>
<keyword evidence="2" id="KW-1185">Reference proteome</keyword>
<evidence type="ECO:0000313" key="1">
    <source>
        <dbReference type="EMBL" id="MFD1933717.1"/>
    </source>
</evidence>
<accession>A0ABW4SYM6</accession>
<dbReference type="RefSeq" id="WP_379573753.1">
    <property type="nucleotide sequence ID" value="NZ_JBHUFV010000033.1"/>
</dbReference>
<dbReference type="EMBL" id="JBHUFV010000033">
    <property type="protein sequence ID" value="MFD1933717.1"/>
    <property type="molecule type" value="Genomic_DNA"/>
</dbReference>
<comment type="caution">
    <text evidence="1">The sequence shown here is derived from an EMBL/GenBank/DDBJ whole genome shotgun (WGS) entry which is preliminary data.</text>
</comment>
<gene>
    <name evidence="1" type="ORF">ACFSKW_19845</name>
</gene>
<sequence>MSHPLPGGKTVLSERSYASELALGDDVAAGLGTRVQMVRLALLLTGDLVAPL</sequence>
<name>A0ABW4SYM6_9ACTN</name>
<dbReference type="Proteomes" id="UP001597368">
    <property type="component" value="Unassembled WGS sequence"/>
</dbReference>
<protein>
    <submittedName>
        <fullName evidence="1">Uncharacterized protein</fullName>
    </submittedName>
</protein>
<proteinExistence type="predicted"/>
<reference evidence="2" key="1">
    <citation type="journal article" date="2019" name="Int. J. Syst. Evol. Microbiol.">
        <title>The Global Catalogue of Microorganisms (GCM) 10K type strain sequencing project: providing services to taxonomists for standard genome sequencing and annotation.</title>
        <authorList>
            <consortium name="The Broad Institute Genomics Platform"/>
            <consortium name="The Broad Institute Genome Sequencing Center for Infectious Disease"/>
            <person name="Wu L."/>
            <person name="Ma J."/>
        </authorList>
    </citation>
    <scope>NUCLEOTIDE SEQUENCE [LARGE SCALE GENOMIC DNA]</scope>
    <source>
        <strain evidence="2">ICMP 6774ER</strain>
    </source>
</reference>
<evidence type="ECO:0000313" key="2">
    <source>
        <dbReference type="Proteomes" id="UP001597368"/>
    </source>
</evidence>